<dbReference type="PROSITE" id="PS00893">
    <property type="entry name" value="NUDIX_BOX"/>
    <property type="match status" value="1"/>
</dbReference>
<feature type="domain" description="Nudix hydrolase" evidence="2">
    <location>
        <begin position="3"/>
        <end position="139"/>
    </location>
</feature>
<dbReference type="Proteomes" id="UP000321558">
    <property type="component" value="Unassembled WGS sequence"/>
</dbReference>
<dbReference type="GO" id="GO:0016787">
    <property type="term" value="F:hydrolase activity"/>
    <property type="evidence" value="ECO:0007669"/>
    <property type="project" value="UniProtKB-KW"/>
</dbReference>
<dbReference type="AlphaFoldDB" id="A0A511ZHH3"/>
<keyword evidence="4" id="KW-1185">Reference proteome</keyword>
<dbReference type="STRING" id="582851.GCA_900162665_03333"/>
<accession>A0A511ZHH3</accession>
<dbReference type="SUPFAM" id="SSF55811">
    <property type="entry name" value="Nudix"/>
    <property type="match status" value="1"/>
</dbReference>
<dbReference type="CDD" id="cd04663">
    <property type="entry name" value="NUDIX_Hydrolase"/>
    <property type="match status" value="1"/>
</dbReference>
<sequence length="139" mass="16238">MNPIKKVYGYITRVKNDKIQVLVFQHSNPEAGIQIPKGTVEAKEEIDYAIIREVKEETGLQKFKVEGLITEDFWKSDDGSIHHRFFYKITVLDAPDEWEYQPTGGGEESGLTFHYFWIFSQNETELVRGHGDYLDYIFQ</sequence>
<evidence type="ECO:0000313" key="3">
    <source>
        <dbReference type="EMBL" id="GEN86882.1"/>
    </source>
</evidence>
<evidence type="ECO:0000259" key="2">
    <source>
        <dbReference type="PROSITE" id="PS51462"/>
    </source>
</evidence>
<organism evidence="3 4">
    <name type="scientific">Oceanobacillus sojae</name>
    <dbReference type="NCBI Taxonomy" id="582851"/>
    <lineage>
        <taxon>Bacteria</taxon>
        <taxon>Bacillati</taxon>
        <taxon>Bacillota</taxon>
        <taxon>Bacilli</taxon>
        <taxon>Bacillales</taxon>
        <taxon>Bacillaceae</taxon>
        <taxon>Oceanobacillus</taxon>
    </lineage>
</organism>
<name>A0A511ZHH3_9BACI</name>
<dbReference type="OrthoDB" id="2661124at2"/>
<dbReference type="Pfam" id="PF00293">
    <property type="entry name" value="NUDIX"/>
    <property type="match status" value="1"/>
</dbReference>
<dbReference type="PROSITE" id="PS51462">
    <property type="entry name" value="NUDIX"/>
    <property type="match status" value="1"/>
</dbReference>
<dbReference type="InterPro" id="IPR015797">
    <property type="entry name" value="NUDIX_hydrolase-like_dom_sf"/>
</dbReference>
<evidence type="ECO:0000313" key="4">
    <source>
        <dbReference type="Proteomes" id="UP000321558"/>
    </source>
</evidence>
<evidence type="ECO:0000256" key="1">
    <source>
        <dbReference type="ARBA" id="ARBA00022801"/>
    </source>
</evidence>
<dbReference type="InterPro" id="IPR020084">
    <property type="entry name" value="NUDIX_hydrolase_CS"/>
</dbReference>
<dbReference type="InterPro" id="IPR000086">
    <property type="entry name" value="NUDIX_hydrolase_dom"/>
</dbReference>
<reference evidence="3 4" key="1">
    <citation type="submission" date="2019-07" db="EMBL/GenBank/DDBJ databases">
        <title>Whole genome shotgun sequence of Oceanobacillus sojae NBRC 105379.</title>
        <authorList>
            <person name="Hosoyama A."/>
            <person name="Uohara A."/>
            <person name="Ohji S."/>
            <person name="Ichikawa N."/>
        </authorList>
    </citation>
    <scope>NUCLEOTIDE SEQUENCE [LARGE SCALE GENOMIC DNA]</scope>
    <source>
        <strain evidence="3 4">NBRC 105379</strain>
    </source>
</reference>
<protein>
    <submittedName>
        <fullName evidence="3">DNA mismatch repair protein MutT</fullName>
    </submittedName>
</protein>
<comment type="caution">
    <text evidence="3">The sequence shown here is derived from an EMBL/GenBank/DDBJ whole genome shotgun (WGS) entry which is preliminary data.</text>
</comment>
<dbReference type="Gene3D" id="3.90.79.10">
    <property type="entry name" value="Nucleoside Triphosphate Pyrophosphohydrolase"/>
    <property type="match status" value="1"/>
</dbReference>
<keyword evidence="1" id="KW-0378">Hydrolase</keyword>
<dbReference type="RefSeq" id="WP_147209896.1">
    <property type="nucleotide sequence ID" value="NZ_BJYM01000005.1"/>
</dbReference>
<gene>
    <name evidence="3" type="ORF">OSO01_16210</name>
</gene>
<proteinExistence type="predicted"/>
<dbReference type="EMBL" id="BJYM01000005">
    <property type="protein sequence ID" value="GEN86882.1"/>
    <property type="molecule type" value="Genomic_DNA"/>
</dbReference>